<evidence type="ECO:0000256" key="3">
    <source>
        <dbReference type="SAM" id="SignalP"/>
    </source>
</evidence>
<dbReference type="Gene3D" id="2.70.70.10">
    <property type="entry name" value="Glucose Permease (Domain IIA)"/>
    <property type="match status" value="1"/>
</dbReference>
<feature type="chain" id="PRO_5021906638" evidence="3">
    <location>
        <begin position="35"/>
        <end position="244"/>
    </location>
</feature>
<name>A0A561TCZ8_9ACTN</name>
<organism evidence="5 6">
    <name type="scientific">Streptomyces capillispiralis</name>
    <dbReference type="NCBI Taxonomy" id="68182"/>
    <lineage>
        <taxon>Bacteria</taxon>
        <taxon>Bacillati</taxon>
        <taxon>Actinomycetota</taxon>
        <taxon>Actinomycetes</taxon>
        <taxon>Kitasatosporales</taxon>
        <taxon>Streptomycetaceae</taxon>
        <taxon>Streptomyces</taxon>
    </lineage>
</organism>
<evidence type="ECO:0000256" key="1">
    <source>
        <dbReference type="ARBA" id="ARBA00022729"/>
    </source>
</evidence>
<accession>A0A561TCZ8</accession>
<proteinExistence type="predicted"/>
<feature type="region of interest" description="Disordered" evidence="2">
    <location>
        <begin position="27"/>
        <end position="53"/>
    </location>
</feature>
<feature type="signal peptide" evidence="3">
    <location>
        <begin position="1"/>
        <end position="34"/>
    </location>
</feature>
<comment type="caution">
    <text evidence="5">The sequence shown here is derived from an EMBL/GenBank/DDBJ whole genome shotgun (WGS) entry which is preliminary data.</text>
</comment>
<dbReference type="InterPro" id="IPR050570">
    <property type="entry name" value="Cell_wall_metabolism_enzyme"/>
</dbReference>
<protein>
    <submittedName>
        <fullName evidence="5">Peptidase M23-like protein</fullName>
    </submittedName>
</protein>
<evidence type="ECO:0000313" key="6">
    <source>
        <dbReference type="Proteomes" id="UP000316603"/>
    </source>
</evidence>
<dbReference type="CDD" id="cd12797">
    <property type="entry name" value="M23_peptidase"/>
    <property type="match status" value="1"/>
</dbReference>
<keyword evidence="6" id="KW-1185">Reference proteome</keyword>
<dbReference type="SUPFAM" id="SSF51261">
    <property type="entry name" value="Duplicated hybrid motif"/>
    <property type="match status" value="1"/>
</dbReference>
<sequence>MRAGRCVRACARLVLLVVLTLTALLSPPPSRLLATPPTGEDGAAPAAGRPDEDAATPAVVRAGDGSATPAVARAGEDGATPAVAPAAEDGATPALGRAWPVGSRPRVLRGWEPPATAYGRGHRGVDLAAAPGTPVRAVAAGRVSFAGRVAGRGVVSVELTGTGDPPLRTTYEPVRASVTEGAEVTAGEVVGTVEPTGSHCPAACVHWGLLRGDVYLDPLTLLPPWLLHRGPSRLLPVLGVPLPR</sequence>
<feature type="compositionally biased region" description="Low complexity" evidence="2">
    <location>
        <begin position="27"/>
        <end position="38"/>
    </location>
</feature>
<keyword evidence="1 3" id="KW-0732">Signal</keyword>
<dbReference type="AlphaFoldDB" id="A0A561TCZ8"/>
<feature type="domain" description="M23ase beta-sheet core" evidence="4">
    <location>
        <begin position="121"/>
        <end position="218"/>
    </location>
</feature>
<evidence type="ECO:0000313" key="5">
    <source>
        <dbReference type="EMBL" id="TWF84943.1"/>
    </source>
</evidence>
<evidence type="ECO:0000256" key="2">
    <source>
        <dbReference type="SAM" id="MobiDB-lite"/>
    </source>
</evidence>
<dbReference type="PANTHER" id="PTHR21666">
    <property type="entry name" value="PEPTIDASE-RELATED"/>
    <property type="match status" value="1"/>
</dbReference>
<dbReference type="PANTHER" id="PTHR21666:SF289">
    <property type="entry name" value="L-ALA--D-GLU ENDOPEPTIDASE"/>
    <property type="match status" value="1"/>
</dbReference>
<dbReference type="InterPro" id="IPR011055">
    <property type="entry name" value="Dup_hybrid_motif"/>
</dbReference>
<evidence type="ECO:0000259" key="4">
    <source>
        <dbReference type="Pfam" id="PF01551"/>
    </source>
</evidence>
<gene>
    <name evidence="5" type="ORF">FHX78_111886</name>
</gene>
<reference evidence="5 6" key="1">
    <citation type="submission" date="2019-06" db="EMBL/GenBank/DDBJ databases">
        <title>Sequencing the genomes of 1000 actinobacteria strains.</title>
        <authorList>
            <person name="Klenk H.-P."/>
        </authorList>
    </citation>
    <scope>NUCLEOTIDE SEQUENCE [LARGE SCALE GENOMIC DNA]</scope>
    <source>
        <strain evidence="5 6">DSM 41695</strain>
    </source>
</reference>
<dbReference type="InterPro" id="IPR016047">
    <property type="entry name" value="M23ase_b-sheet_dom"/>
</dbReference>
<dbReference type="Pfam" id="PF01551">
    <property type="entry name" value="Peptidase_M23"/>
    <property type="match status" value="1"/>
</dbReference>
<dbReference type="Proteomes" id="UP000316603">
    <property type="component" value="Unassembled WGS sequence"/>
</dbReference>
<dbReference type="EMBL" id="VIWV01000001">
    <property type="protein sequence ID" value="TWF84943.1"/>
    <property type="molecule type" value="Genomic_DNA"/>
</dbReference>
<dbReference type="GO" id="GO:0004222">
    <property type="term" value="F:metalloendopeptidase activity"/>
    <property type="evidence" value="ECO:0007669"/>
    <property type="project" value="TreeGrafter"/>
</dbReference>